<evidence type="ECO:0000313" key="1">
    <source>
        <dbReference type="Proteomes" id="UP000025227"/>
    </source>
</evidence>
<reference evidence="2" key="1">
    <citation type="submission" date="2020-12" db="UniProtKB">
        <authorList>
            <consortium name="WormBaseParasite"/>
        </authorList>
    </citation>
    <scope>IDENTIFICATION</scope>
    <source>
        <strain evidence="2">MHco3</strain>
    </source>
</reference>
<evidence type="ECO:0000313" key="2">
    <source>
        <dbReference type="WBParaSite" id="HCON_00121680-00001"/>
    </source>
</evidence>
<keyword evidence="1" id="KW-1185">Reference proteome</keyword>
<proteinExistence type="predicted"/>
<organism evidence="1 2">
    <name type="scientific">Haemonchus contortus</name>
    <name type="common">Barber pole worm</name>
    <dbReference type="NCBI Taxonomy" id="6289"/>
    <lineage>
        <taxon>Eukaryota</taxon>
        <taxon>Metazoa</taxon>
        <taxon>Ecdysozoa</taxon>
        <taxon>Nematoda</taxon>
        <taxon>Chromadorea</taxon>
        <taxon>Rhabditida</taxon>
        <taxon>Rhabditina</taxon>
        <taxon>Rhabditomorpha</taxon>
        <taxon>Strongyloidea</taxon>
        <taxon>Trichostrongylidae</taxon>
        <taxon>Haemonchus</taxon>
    </lineage>
</organism>
<dbReference type="AlphaFoldDB" id="A0A7I4YNU9"/>
<name>A0A7I4YNU9_HAECO</name>
<protein>
    <submittedName>
        <fullName evidence="2">Ovule protein</fullName>
    </submittedName>
</protein>
<sequence>NVPRTTRPFTSSSGPHSFPDFRLNLQQSIPLVSCQGTHWFRRWCGCCSNCKRRMGELDVKAHLA</sequence>
<dbReference type="Proteomes" id="UP000025227">
    <property type="component" value="Unplaced"/>
</dbReference>
<dbReference type="WBParaSite" id="HCON_00121680-00001">
    <property type="protein sequence ID" value="HCON_00121680-00001"/>
    <property type="gene ID" value="HCON_00121680"/>
</dbReference>
<accession>A0A7I4YNU9</accession>